<feature type="transmembrane region" description="Helical" evidence="1">
    <location>
        <begin position="42"/>
        <end position="62"/>
    </location>
</feature>
<evidence type="ECO:0000256" key="1">
    <source>
        <dbReference type="SAM" id="Phobius"/>
    </source>
</evidence>
<evidence type="ECO:0008006" key="3">
    <source>
        <dbReference type="Google" id="ProtNLM"/>
    </source>
</evidence>
<name>A0A382C353_9ZZZZ</name>
<dbReference type="AlphaFoldDB" id="A0A382C353"/>
<keyword evidence="1" id="KW-0812">Transmembrane</keyword>
<reference evidence="2" key="1">
    <citation type="submission" date="2018-05" db="EMBL/GenBank/DDBJ databases">
        <authorList>
            <person name="Lanie J.A."/>
            <person name="Ng W.-L."/>
            <person name="Kazmierczak K.M."/>
            <person name="Andrzejewski T.M."/>
            <person name="Davidsen T.M."/>
            <person name="Wayne K.J."/>
            <person name="Tettelin H."/>
            <person name="Glass J.I."/>
            <person name="Rusch D."/>
            <person name="Podicherti R."/>
            <person name="Tsui H.-C.T."/>
            <person name="Winkler M.E."/>
        </authorList>
    </citation>
    <scope>NUCLEOTIDE SEQUENCE</scope>
</reference>
<gene>
    <name evidence="2" type="ORF">METZ01_LOCUS173015</name>
</gene>
<dbReference type="Pfam" id="PF19588">
    <property type="entry name" value="SxtJ"/>
    <property type="match status" value="1"/>
</dbReference>
<proteinExistence type="predicted"/>
<feature type="transmembrane region" description="Helical" evidence="1">
    <location>
        <begin position="17"/>
        <end position="35"/>
    </location>
</feature>
<dbReference type="EMBL" id="UINC01032464">
    <property type="protein sequence ID" value="SVB20161.1"/>
    <property type="molecule type" value="Genomic_DNA"/>
</dbReference>
<sequence length="134" mass="15053">MSEIASHVSTEQSSEKSFGVVFSIVFLIVALYPLITSAGLRIWALVVSIIFFLLAFLAPKILVLPNKLWFKFGLLIGSIVAPIVMAFVYFVTVLPTGLIMRLLGKDLLKQKLDKNAKSYWIERKEPMGSMKNQF</sequence>
<organism evidence="2">
    <name type="scientific">marine metagenome</name>
    <dbReference type="NCBI Taxonomy" id="408172"/>
    <lineage>
        <taxon>unclassified sequences</taxon>
        <taxon>metagenomes</taxon>
        <taxon>ecological metagenomes</taxon>
    </lineage>
</organism>
<evidence type="ECO:0000313" key="2">
    <source>
        <dbReference type="EMBL" id="SVB20161.1"/>
    </source>
</evidence>
<protein>
    <recommendedName>
        <fullName evidence="3">SxtJ</fullName>
    </recommendedName>
</protein>
<keyword evidence="1" id="KW-1133">Transmembrane helix</keyword>
<accession>A0A382C353</accession>
<dbReference type="InterPro" id="IPR045781">
    <property type="entry name" value="SxtJ"/>
</dbReference>
<keyword evidence="1" id="KW-0472">Membrane</keyword>
<feature type="transmembrane region" description="Helical" evidence="1">
    <location>
        <begin position="74"/>
        <end position="104"/>
    </location>
</feature>